<dbReference type="GO" id="GO:0005576">
    <property type="term" value="C:extracellular region"/>
    <property type="evidence" value="ECO:0007669"/>
    <property type="project" value="TreeGrafter"/>
</dbReference>
<dbReference type="Proteomes" id="UP001144397">
    <property type="component" value="Unassembled WGS sequence"/>
</dbReference>
<dbReference type="SMART" id="SM00062">
    <property type="entry name" value="PBPb"/>
    <property type="match status" value="1"/>
</dbReference>
<accession>A0A9W6FKW8</accession>
<proteinExistence type="inferred from homology"/>
<name>A0A9W6FKW8_XANFL</name>
<gene>
    <name evidence="6" type="ORF">GGQ86_000973</name>
    <name evidence="5" type="ORF">XFLAVUS301_13960</name>
</gene>
<organism evidence="5 7">
    <name type="scientific">Xanthobacter flavus</name>
    <dbReference type="NCBI Taxonomy" id="281"/>
    <lineage>
        <taxon>Bacteria</taxon>
        <taxon>Pseudomonadati</taxon>
        <taxon>Pseudomonadota</taxon>
        <taxon>Alphaproteobacteria</taxon>
        <taxon>Hyphomicrobiales</taxon>
        <taxon>Xanthobacteraceae</taxon>
        <taxon>Xanthobacter</taxon>
    </lineage>
</organism>
<dbReference type="AlphaFoldDB" id="A0A9W6FKW8"/>
<dbReference type="Proteomes" id="UP001245370">
    <property type="component" value="Unassembled WGS sequence"/>
</dbReference>
<dbReference type="GO" id="GO:0006865">
    <property type="term" value="P:amino acid transport"/>
    <property type="evidence" value="ECO:0007669"/>
    <property type="project" value="TreeGrafter"/>
</dbReference>
<sequence>MGGQIGLGFSSNIRFAGLRAAAIVAGLAALLLAFAAPAGAQTLDRLAKGDPFRIGYRQFAPPYSYAASNGQPAGYIVDLCREVADALKRSLKLPNLPVEYVKVSAEDRFEAVRDGRIDILCEPTSMTMSRRALVDFSLPTFLDGAGVVTRGPAVKGLEELRAKKVGVLKGTTTEETLRSTLAQMGIAATIVTVTDHPDGLKQLAEGKLDAYFGDRGILNYLIANMPFGSRLSLSDQYFTFETYALGLPRGDQAFRLLVDTTLADLYRTDRIRDIYAKSFGKFPPDQFLNALFVINGVPK</sequence>
<dbReference type="PANTHER" id="PTHR30085:SF6">
    <property type="entry name" value="ABC TRANSPORTER GLUTAMINE-BINDING PROTEIN GLNH"/>
    <property type="match status" value="1"/>
</dbReference>
<keyword evidence="2" id="KW-0813">Transport</keyword>
<reference evidence="5" key="1">
    <citation type="submission" date="2022-12" db="EMBL/GenBank/DDBJ databases">
        <title>Reference genome sequencing for broad-spectrum identification of bacterial and archaeal isolates by mass spectrometry.</title>
        <authorList>
            <person name="Sekiguchi Y."/>
            <person name="Tourlousse D.M."/>
        </authorList>
    </citation>
    <scope>NUCLEOTIDE SEQUENCE</scope>
    <source>
        <strain evidence="5">301</strain>
    </source>
</reference>
<dbReference type="EMBL" id="BSDO01000002">
    <property type="protein sequence ID" value="GLI21722.1"/>
    <property type="molecule type" value="Genomic_DNA"/>
</dbReference>
<evidence type="ECO:0000313" key="8">
    <source>
        <dbReference type="Proteomes" id="UP001245370"/>
    </source>
</evidence>
<dbReference type="SUPFAM" id="SSF53850">
    <property type="entry name" value="Periplasmic binding protein-like II"/>
    <property type="match status" value="1"/>
</dbReference>
<evidence type="ECO:0000313" key="5">
    <source>
        <dbReference type="EMBL" id="GLI21722.1"/>
    </source>
</evidence>
<evidence type="ECO:0000313" key="7">
    <source>
        <dbReference type="Proteomes" id="UP001144397"/>
    </source>
</evidence>
<evidence type="ECO:0000256" key="1">
    <source>
        <dbReference type="ARBA" id="ARBA00010333"/>
    </source>
</evidence>
<dbReference type="InterPro" id="IPR001638">
    <property type="entry name" value="Solute-binding_3/MltF_N"/>
</dbReference>
<dbReference type="Pfam" id="PF00497">
    <property type="entry name" value="SBP_bac_3"/>
    <property type="match status" value="1"/>
</dbReference>
<keyword evidence="3" id="KW-0732">Signal</keyword>
<protein>
    <submittedName>
        <fullName evidence="5">Amino acid ABC transporter substrate-binding protein</fullName>
    </submittedName>
    <submittedName>
        <fullName evidence="6">Polar amino acid transport system substrate-binding protein</fullName>
    </submittedName>
</protein>
<feature type="domain" description="Solute-binding protein family 3/N-terminal" evidence="4">
    <location>
        <begin position="51"/>
        <end position="282"/>
    </location>
</feature>
<evidence type="ECO:0000313" key="6">
    <source>
        <dbReference type="EMBL" id="MDR6332526.1"/>
    </source>
</evidence>
<dbReference type="RefSeq" id="WP_281806564.1">
    <property type="nucleotide sequence ID" value="NZ_BSDO01000002.1"/>
</dbReference>
<dbReference type="PANTHER" id="PTHR30085">
    <property type="entry name" value="AMINO ACID ABC TRANSPORTER PERMEASE"/>
    <property type="match status" value="1"/>
</dbReference>
<evidence type="ECO:0000256" key="2">
    <source>
        <dbReference type="ARBA" id="ARBA00022448"/>
    </source>
</evidence>
<dbReference type="Gene3D" id="3.40.190.10">
    <property type="entry name" value="Periplasmic binding protein-like II"/>
    <property type="match status" value="2"/>
</dbReference>
<comment type="caution">
    <text evidence="5">The sequence shown here is derived from an EMBL/GenBank/DDBJ whole genome shotgun (WGS) entry which is preliminary data.</text>
</comment>
<dbReference type="EMBL" id="JAVDPY010000001">
    <property type="protein sequence ID" value="MDR6332526.1"/>
    <property type="molecule type" value="Genomic_DNA"/>
</dbReference>
<dbReference type="GO" id="GO:0030288">
    <property type="term" value="C:outer membrane-bounded periplasmic space"/>
    <property type="evidence" value="ECO:0007669"/>
    <property type="project" value="TreeGrafter"/>
</dbReference>
<reference evidence="6 8" key="2">
    <citation type="submission" date="2023-07" db="EMBL/GenBank/DDBJ databases">
        <title>Genomic Encyclopedia of Type Strains, Phase IV (KMG-IV): sequencing the most valuable type-strain genomes for metagenomic binning, comparative biology and taxonomic classification.</title>
        <authorList>
            <person name="Goeker M."/>
        </authorList>
    </citation>
    <scope>NUCLEOTIDE SEQUENCE [LARGE SCALE GENOMIC DNA]</scope>
    <source>
        <strain evidence="6 8">DSM 338</strain>
    </source>
</reference>
<keyword evidence="8" id="KW-1185">Reference proteome</keyword>
<evidence type="ECO:0000259" key="4">
    <source>
        <dbReference type="SMART" id="SM00062"/>
    </source>
</evidence>
<dbReference type="CDD" id="cd13688">
    <property type="entry name" value="PBP2_GltI_DEBP"/>
    <property type="match status" value="1"/>
</dbReference>
<dbReference type="GeneID" id="95762191"/>
<evidence type="ECO:0000256" key="3">
    <source>
        <dbReference type="ARBA" id="ARBA00022729"/>
    </source>
</evidence>
<dbReference type="InterPro" id="IPR051455">
    <property type="entry name" value="Bact_solute-bind_prot3"/>
</dbReference>
<comment type="similarity">
    <text evidence="1">Belongs to the bacterial solute-binding protein 3 family.</text>
</comment>